<dbReference type="InterPro" id="IPR050557">
    <property type="entry name" value="RTX_toxin/Mannuronan_C5-epim"/>
</dbReference>
<proteinExistence type="predicted"/>
<dbReference type="InterPro" id="IPR011049">
    <property type="entry name" value="Serralysin-like_metalloprot_C"/>
</dbReference>
<dbReference type="GO" id="GO:0005509">
    <property type="term" value="F:calcium ion binding"/>
    <property type="evidence" value="ECO:0007669"/>
    <property type="project" value="InterPro"/>
</dbReference>
<reference evidence="3 4" key="1">
    <citation type="submission" date="2019-11" db="EMBL/GenBank/DDBJ databases">
        <authorList>
            <person name="Dong K."/>
        </authorList>
    </citation>
    <scope>NUCLEOTIDE SEQUENCE [LARGE SCALE GENOMIC DNA]</scope>
    <source>
        <strain evidence="3 4">NBRC 111993</strain>
    </source>
</reference>
<evidence type="ECO:0008006" key="5">
    <source>
        <dbReference type="Google" id="ProtNLM"/>
    </source>
</evidence>
<dbReference type="SUPFAM" id="SSF51120">
    <property type="entry name" value="beta-Roll"/>
    <property type="match status" value="3"/>
</dbReference>
<dbReference type="GO" id="GO:0005576">
    <property type="term" value="C:extracellular region"/>
    <property type="evidence" value="ECO:0007669"/>
    <property type="project" value="UniProtKB-SubCell"/>
</dbReference>
<keyword evidence="2" id="KW-0964">Secreted</keyword>
<accession>A0A6L6J4T0</accession>
<evidence type="ECO:0000313" key="3">
    <source>
        <dbReference type="EMBL" id="MTH76566.1"/>
    </source>
</evidence>
<evidence type="ECO:0000313" key="4">
    <source>
        <dbReference type="Proteomes" id="UP000478183"/>
    </source>
</evidence>
<name>A0A6L6J4T0_9RHOB</name>
<dbReference type="Gene3D" id="3.30.1500.10">
    <property type="entry name" value="Haem-binding HasA"/>
    <property type="match status" value="1"/>
</dbReference>
<comment type="subcellular location">
    <subcellularLocation>
        <location evidence="1">Secreted</location>
    </subcellularLocation>
</comment>
<keyword evidence="4" id="KW-1185">Reference proteome</keyword>
<dbReference type="PROSITE" id="PS00330">
    <property type="entry name" value="HEMOLYSIN_CALCIUM"/>
    <property type="match status" value="5"/>
</dbReference>
<organism evidence="3 4">
    <name type="scientific">Paracoccus aestuariivivens</name>
    <dbReference type="NCBI Taxonomy" id="1820333"/>
    <lineage>
        <taxon>Bacteria</taxon>
        <taxon>Pseudomonadati</taxon>
        <taxon>Pseudomonadota</taxon>
        <taxon>Alphaproteobacteria</taxon>
        <taxon>Rhodobacterales</taxon>
        <taxon>Paracoccaceae</taxon>
        <taxon>Paracoccus</taxon>
    </lineage>
</organism>
<dbReference type="Pfam" id="PF00353">
    <property type="entry name" value="HemolysinCabind"/>
    <property type="match status" value="5"/>
</dbReference>
<dbReference type="PRINTS" id="PR00313">
    <property type="entry name" value="CABNDNGRPT"/>
</dbReference>
<dbReference type="AlphaFoldDB" id="A0A6L6J4T0"/>
<comment type="caution">
    <text evidence="3">The sequence shown here is derived from an EMBL/GenBank/DDBJ whole genome shotgun (WGS) entry which is preliminary data.</text>
</comment>
<dbReference type="InterPro" id="IPR018511">
    <property type="entry name" value="Hemolysin-typ_Ca-bd_CS"/>
</dbReference>
<dbReference type="RefSeq" id="WP_155093933.1">
    <property type="nucleotide sequence ID" value="NZ_WMIE01000001.1"/>
</dbReference>
<dbReference type="PANTHER" id="PTHR38340">
    <property type="entry name" value="S-LAYER PROTEIN"/>
    <property type="match status" value="1"/>
</dbReference>
<dbReference type="InterPro" id="IPR001343">
    <property type="entry name" value="Hemolysn_Ca-bd"/>
</dbReference>
<dbReference type="OrthoDB" id="7762442at2"/>
<evidence type="ECO:0000256" key="2">
    <source>
        <dbReference type="ARBA" id="ARBA00022525"/>
    </source>
</evidence>
<gene>
    <name evidence="3" type="ORF">GL286_02360</name>
</gene>
<sequence>MALTIRLLASTGVNFNADFDSYFNRFDQNGFPLFLGENNQYNGDQLLLLGTQTADPRNTQAVIMDGSDLSYAFASHTLSGTMTSIRLATLGNSYNSSTGTFTRDAAGHITNISTSIQISGLNISNAPAVRGNFHQVTNGLMGGDGHDGGRADPTRLESFIWAEAHNVIGSAGADTYSGTRFNDTINGGAGNDTLAGAAGNDSIIGGTGNDNLSGAAGNDTLNGGAGADAMTGGAGNDLYWVDSASDRVIEAAAGGTDTVRSTVSYTVSANVEALQLLGTGAINGKGNALANTLTGNGAANLLSGDAGNDTLNGGAGSDTLNGGTGADVMTGGIGNDIYWVDSASDRVVEAAAGGADTVRSTVGYILPADVEALLLLGTGAINGIGNTLANTLTGNGAANRLNGGAGNDILIGGAGADVLLGAAGNDRLNGGTGNDNLNGGTGADRLTGGAGADTFVFAAMSDSTVAIGGRDVIVDFQGGTGDRIGLSGIDANTAVAGNQAFSWMGTAVFSGTAGQLRYQQQNGDTFIYGDVNGDRVTDFAIVIDAQVNLNESFFLL</sequence>
<dbReference type="PANTHER" id="PTHR38340:SF1">
    <property type="entry name" value="S-LAYER PROTEIN"/>
    <property type="match status" value="1"/>
</dbReference>
<dbReference type="Proteomes" id="UP000478183">
    <property type="component" value="Unassembled WGS sequence"/>
</dbReference>
<evidence type="ECO:0000256" key="1">
    <source>
        <dbReference type="ARBA" id="ARBA00004613"/>
    </source>
</evidence>
<dbReference type="InterPro" id="IPR036912">
    <property type="entry name" value="HasA_haem-bd_sf"/>
</dbReference>
<dbReference type="Gene3D" id="2.150.10.10">
    <property type="entry name" value="Serralysin-like metalloprotease, C-terminal"/>
    <property type="match status" value="5"/>
</dbReference>
<protein>
    <recommendedName>
        <fullName evidence="5">Calcium-binding protein</fullName>
    </recommendedName>
</protein>
<dbReference type="EMBL" id="WMIE01000001">
    <property type="protein sequence ID" value="MTH76566.1"/>
    <property type="molecule type" value="Genomic_DNA"/>
</dbReference>